<feature type="transmembrane region" description="Helical" evidence="6">
    <location>
        <begin position="7"/>
        <end position="27"/>
    </location>
</feature>
<dbReference type="InterPro" id="IPR000700">
    <property type="entry name" value="PAS-assoc_C"/>
</dbReference>
<dbReference type="Pfam" id="PF00672">
    <property type="entry name" value="HAMP"/>
    <property type="match status" value="1"/>
</dbReference>
<evidence type="ECO:0000259" key="7">
    <source>
        <dbReference type="PROSITE" id="PS50112"/>
    </source>
</evidence>
<dbReference type="EMBL" id="JAGTUF010000003">
    <property type="protein sequence ID" value="MBR9971157.1"/>
    <property type="molecule type" value="Genomic_DNA"/>
</dbReference>
<dbReference type="Gene3D" id="3.30.450.20">
    <property type="entry name" value="PAS domain"/>
    <property type="match status" value="2"/>
</dbReference>
<evidence type="ECO:0000256" key="4">
    <source>
        <dbReference type="ARBA" id="ARBA00022989"/>
    </source>
</evidence>
<evidence type="ECO:0000259" key="9">
    <source>
        <dbReference type="PROSITE" id="PS50885"/>
    </source>
</evidence>
<dbReference type="SMART" id="SM00086">
    <property type="entry name" value="PAC"/>
    <property type="match status" value="1"/>
</dbReference>
<dbReference type="InterPro" id="IPR043128">
    <property type="entry name" value="Rev_trsase/Diguanyl_cyclase"/>
</dbReference>
<keyword evidence="4 6" id="KW-1133">Transmembrane helix</keyword>
<dbReference type="PROSITE" id="PS50887">
    <property type="entry name" value="GGDEF"/>
    <property type="match status" value="1"/>
</dbReference>
<dbReference type="Gene3D" id="6.10.340.10">
    <property type="match status" value="1"/>
</dbReference>
<dbReference type="SMART" id="SM00091">
    <property type="entry name" value="PAS"/>
    <property type="match status" value="1"/>
</dbReference>
<dbReference type="CDD" id="cd00130">
    <property type="entry name" value="PAS"/>
    <property type="match status" value="1"/>
</dbReference>
<dbReference type="InterPro" id="IPR000014">
    <property type="entry name" value="PAS"/>
</dbReference>
<dbReference type="Proteomes" id="UP000680714">
    <property type="component" value="Unassembled WGS sequence"/>
</dbReference>
<dbReference type="PANTHER" id="PTHR44757">
    <property type="entry name" value="DIGUANYLATE CYCLASE DGCP"/>
    <property type="match status" value="1"/>
</dbReference>
<dbReference type="Pfam" id="PF00990">
    <property type="entry name" value="GGDEF"/>
    <property type="match status" value="1"/>
</dbReference>
<dbReference type="NCBIfam" id="TIGR00229">
    <property type="entry name" value="sensory_box"/>
    <property type="match status" value="1"/>
</dbReference>
<comment type="caution">
    <text evidence="11">The sequence shown here is derived from an EMBL/GenBank/DDBJ whole genome shotgun (WGS) entry which is preliminary data.</text>
</comment>
<keyword evidence="11" id="KW-0548">Nucleotidyltransferase</keyword>
<sequence>MGLRQKFVLIVAMGICAFGTLFSLALLEQRQAVIDAYVARNRSVVTMAISLLQQIEQRHQAGEFSLAHAQDLAKETIGHLRYDGGEYLFVTTQAGEFLLNPQRPELEGRAVASLAMAAGADLGALLAAAVEKGEGVARYRFTRIPGGKPLDKISYARLYAPWGWMIGTGIYVEDAEAAYGKSAWRLAVVATPVGLLLIAAIFWLARSVAGPLRDLSLVVQDIESHRFRGTVPHTGRGDELGQLARAVYSLHHVSEMEDEVRRTRELIATVFDASHEAVLISDRYGTIVQASAALCRISGYGADALIGQKASILRSGHHDEAFFADLWQALLHGEGWEGDVWNRRANGEVFVVHQRISAIRDNDGTIINFVAVMHDVVEKSRRQKGQRYLPLHDPLTNLGDRTLLSEHLARVLSQAIRNGRPLALLVIDLDGFAKLNAAIGMVAGDEVLRFVALRLMKVVRSADIVARLGGDDFAVVMEEFCGIDEIRAVATRLVEAMRAPVIIDGRQVEITVSVGIALAPQDGRGESPLLKAARAALAEVKAGGGDGFAMASGVGAIRAALV</sequence>
<dbReference type="SMART" id="SM00304">
    <property type="entry name" value="HAMP"/>
    <property type="match status" value="1"/>
</dbReference>
<dbReference type="GO" id="GO:0052621">
    <property type="term" value="F:diguanylate cyclase activity"/>
    <property type="evidence" value="ECO:0007669"/>
    <property type="project" value="UniProtKB-EC"/>
</dbReference>
<evidence type="ECO:0000259" key="10">
    <source>
        <dbReference type="PROSITE" id="PS50887"/>
    </source>
</evidence>
<feature type="domain" description="GGDEF" evidence="10">
    <location>
        <begin position="420"/>
        <end position="553"/>
    </location>
</feature>
<dbReference type="RefSeq" id="WP_211546669.1">
    <property type="nucleotide sequence ID" value="NZ_JAGTUF010000003.1"/>
</dbReference>
<evidence type="ECO:0000313" key="11">
    <source>
        <dbReference type="EMBL" id="MBR9971157.1"/>
    </source>
</evidence>
<dbReference type="EC" id="2.7.7.65" evidence="11"/>
<dbReference type="PROSITE" id="PS50885">
    <property type="entry name" value="HAMP"/>
    <property type="match status" value="1"/>
</dbReference>
<dbReference type="Pfam" id="PF17200">
    <property type="entry name" value="sCache_2"/>
    <property type="match status" value="1"/>
</dbReference>
<evidence type="ECO:0000256" key="6">
    <source>
        <dbReference type="SAM" id="Phobius"/>
    </source>
</evidence>
<dbReference type="InterPro" id="IPR033480">
    <property type="entry name" value="sCache_2"/>
</dbReference>
<evidence type="ECO:0000256" key="3">
    <source>
        <dbReference type="ARBA" id="ARBA00022692"/>
    </source>
</evidence>
<feature type="domain" description="PAS" evidence="7">
    <location>
        <begin position="263"/>
        <end position="308"/>
    </location>
</feature>
<gene>
    <name evidence="11" type="ORF">KEC16_05455</name>
</gene>
<dbReference type="CDD" id="cd01949">
    <property type="entry name" value="GGDEF"/>
    <property type="match status" value="1"/>
</dbReference>
<feature type="domain" description="HAMP" evidence="9">
    <location>
        <begin position="206"/>
        <end position="247"/>
    </location>
</feature>
<evidence type="ECO:0000313" key="12">
    <source>
        <dbReference type="Proteomes" id="UP000680714"/>
    </source>
</evidence>
<dbReference type="InterPro" id="IPR000160">
    <property type="entry name" value="GGDEF_dom"/>
</dbReference>
<evidence type="ECO:0000256" key="1">
    <source>
        <dbReference type="ARBA" id="ARBA00004651"/>
    </source>
</evidence>
<dbReference type="InterPro" id="IPR013767">
    <property type="entry name" value="PAS_fold"/>
</dbReference>
<feature type="domain" description="PAC" evidence="8">
    <location>
        <begin position="334"/>
        <end position="388"/>
    </location>
</feature>
<keyword evidence="3 6" id="KW-0812">Transmembrane</keyword>
<dbReference type="PROSITE" id="PS50113">
    <property type="entry name" value="PAC"/>
    <property type="match status" value="1"/>
</dbReference>
<dbReference type="SMART" id="SM00267">
    <property type="entry name" value="GGDEF"/>
    <property type="match status" value="1"/>
</dbReference>
<protein>
    <submittedName>
        <fullName evidence="11">Diguanylate cyclase</fullName>
        <ecNumber evidence="11">2.7.7.65</ecNumber>
    </submittedName>
</protein>
<dbReference type="NCBIfam" id="TIGR00254">
    <property type="entry name" value="GGDEF"/>
    <property type="match status" value="1"/>
</dbReference>
<evidence type="ECO:0000259" key="8">
    <source>
        <dbReference type="PROSITE" id="PS50113"/>
    </source>
</evidence>
<name>A0ABS5IAF6_9PROT</name>
<reference evidence="11 12" key="1">
    <citation type="submission" date="2021-04" db="EMBL/GenBank/DDBJ databases">
        <title>Magnetospirillum sulfuroxidans sp. nov., a facultative chemolithoautotrophic sulfur-oxidizing alphaproteobacterium isolated from freshwater sediment and proposals for Paramagetospirillum gen. nov., and Magnetospirillaceae fam. nov.</title>
        <authorList>
            <person name="Koziaeva V."/>
            <person name="Geelhoed J.S."/>
            <person name="Sorokin D.Y."/>
            <person name="Grouzdev D.S."/>
        </authorList>
    </citation>
    <scope>NUCLEOTIDE SEQUENCE [LARGE SCALE GENOMIC DNA]</scope>
    <source>
        <strain evidence="11 12">J10</strain>
    </source>
</reference>
<dbReference type="InterPro" id="IPR003660">
    <property type="entry name" value="HAMP_dom"/>
</dbReference>
<dbReference type="CDD" id="cd06225">
    <property type="entry name" value="HAMP"/>
    <property type="match status" value="1"/>
</dbReference>
<organism evidence="11 12">
    <name type="scientific">Magnetospirillum sulfuroxidans</name>
    <dbReference type="NCBI Taxonomy" id="611300"/>
    <lineage>
        <taxon>Bacteria</taxon>
        <taxon>Pseudomonadati</taxon>
        <taxon>Pseudomonadota</taxon>
        <taxon>Alphaproteobacteria</taxon>
        <taxon>Rhodospirillales</taxon>
        <taxon>Rhodospirillaceae</taxon>
        <taxon>Magnetospirillum</taxon>
    </lineage>
</organism>
<dbReference type="PANTHER" id="PTHR44757:SF2">
    <property type="entry name" value="BIOFILM ARCHITECTURE MAINTENANCE PROTEIN MBAA"/>
    <property type="match status" value="1"/>
</dbReference>
<dbReference type="SMART" id="SM01049">
    <property type="entry name" value="Cache_2"/>
    <property type="match status" value="1"/>
</dbReference>
<dbReference type="InterPro" id="IPR035965">
    <property type="entry name" value="PAS-like_dom_sf"/>
</dbReference>
<keyword evidence="12" id="KW-1185">Reference proteome</keyword>
<feature type="transmembrane region" description="Helical" evidence="6">
    <location>
        <begin position="186"/>
        <end position="205"/>
    </location>
</feature>
<dbReference type="Pfam" id="PF00989">
    <property type="entry name" value="PAS"/>
    <property type="match status" value="1"/>
</dbReference>
<dbReference type="InterPro" id="IPR001610">
    <property type="entry name" value="PAC"/>
</dbReference>
<evidence type="ECO:0000256" key="2">
    <source>
        <dbReference type="ARBA" id="ARBA00022475"/>
    </source>
</evidence>
<proteinExistence type="predicted"/>
<dbReference type="SUPFAM" id="SSF55785">
    <property type="entry name" value="PYP-like sensor domain (PAS domain)"/>
    <property type="match status" value="1"/>
</dbReference>
<comment type="subcellular location">
    <subcellularLocation>
        <location evidence="1">Cell membrane</location>
        <topology evidence="1">Multi-pass membrane protein</topology>
    </subcellularLocation>
</comment>
<dbReference type="Gene3D" id="3.30.70.270">
    <property type="match status" value="1"/>
</dbReference>
<keyword evidence="11" id="KW-0808">Transferase</keyword>
<feature type="transmembrane region" description="Helical" evidence="6">
    <location>
        <begin position="110"/>
        <end position="130"/>
    </location>
</feature>
<dbReference type="InterPro" id="IPR052155">
    <property type="entry name" value="Biofilm_reg_signaling"/>
</dbReference>
<keyword evidence="5 6" id="KW-0472">Membrane</keyword>
<accession>A0ABS5IAF6</accession>
<evidence type="ECO:0000256" key="5">
    <source>
        <dbReference type="ARBA" id="ARBA00023136"/>
    </source>
</evidence>
<keyword evidence="2" id="KW-1003">Cell membrane</keyword>
<dbReference type="SUPFAM" id="SSF158472">
    <property type="entry name" value="HAMP domain-like"/>
    <property type="match status" value="1"/>
</dbReference>
<dbReference type="SUPFAM" id="SSF55073">
    <property type="entry name" value="Nucleotide cyclase"/>
    <property type="match status" value="1"/>
</dbReference>
<dbReference type="PROSITE" id="PS50112">
    <property type="entry name" value="PAS"/>
    <property type="match status" value="1"/>
</dbReference>
<dbReference type="InterPro" id="IPR029787">
    <property type="entry name" value="Nucleotide_cyclase"/>
</dbReference>